<evidence type="ECO:0000259" key="13">
    <source>
        <dbReference type="PROSITE" id="PS51030"/>
    </source>
</evidence>
<evidence type="ECO:0000256" key="8">
    <source>
        <dbReference type="ARBA" id="ARBA00023163"/>
    </source>
</evidence>
<evidence type="ECO:0000313" key="15">
    <source>
        <dbReference type="EnsemblMetazoa" id="CJA02156.1"/>
    </source>
</evidence>
<evidence type="ECO:0000256" key="5">
    <source>
        <dbReference type="ARBA" id="ARBA00022833"/>
    </source>
</evidence>
<keyword evidence="9 11" id="KW-0675">Receptor</keyword>
<evidence type="ECO:0000256" key="6">
    <source>
        <dbReference type="ARBA" id="ARBA00023015"/>
    </source>
</evidence>
<dbReference type="InterPro" id="IPR013088">
    <property type="entry name" value="Znf_NHR/GATA"/>
</dbReference>
<dbReference type="InterPro" id="IPR000536">
    <property type="entry name" value="Nucl_hrmn_rcpt_lig-bd"/>
</dbReference>
<dbReference type="SMART" id="SM00399">
    <property type="entry name" value="ZnF_C4"/>
    <property type="match status" value="1"/>
</dbReference>
<dbReference type="SUPFAM" id="SSF48508">
    <property type="entry name" value="Nuclear receptor ligand-binding domain"/>
    <property type="match status" value="1"/>
</dbReference>
<evidence type="ECO:0000256" key="11">
    <source>
        <dbReference type="RuleBase" id="RU004334"/>
    </source>
</evidence>
<keyword evidence="6 11" id="KW-0805">Transcription regulation</keyword>
<dbReference type="InterPro" id="IPR051152">
    <property type="entry name" value="C.elegans_Orphan_NR"/>
</dbReference>
<evidence type="ECO:0000256" key="2">
    <source>
        <dbReference type="ARBA" id="ARBA00005993"/>
    </source>
</evidence>
<dbReference type="Pfam" id="PF00105">
    <property type="entry name" value="zf-C4"/>
    <property type="match status" value="1"/>
</dbReference>
<dbReference type="CDD" id="cd06960">
    <property type="entry name" value="NR_DBD_HNF4A"/>
    <property type="match status" value="1"/>
</dbReference>
<evidence type="ECO:0000313" key="16">
    <source>
        <dbReference type="Proteomes" id="UP000005237"/>
    </source>
</evidence>
<feature type="region of interest" description="Disordered" evidence="12">
    <location>
        <begin position="82"/>
        <end position="113"/>
    </location>
</feature>
<keyword evidence="8 11" id="KW-0804">Transcription</keyword>
<feature type="domain" description="NR LBD" evidence="14">
    <location>
        <begin position="274"/>
        <end position="527"/>
    </location>
</feature>
<evidence type="ECO:0000256" key="1">
    <source>
        <dbReference type="ARBA" id="ARBA00004123"/>
    </source>
</evidence>
<dbReference type="InterPro" id="IPR049636">
    <property type="entry name" value="HNF4-like_DBD"/>
</dbReference>
<keyword evidence="4 11" id="KW-0863">Zinc-finger</keyword>
<dbReference type="PROSITE" id="PS51843">
    <property type="entry name" value="NR_LBD"/>
    <property type="match status" value="1"/>
</dbReference>
<dbReference type="Gene3D" id="3.30.50.10">
    <property type="entry name" value="Erythroid Transcription Factor GATA-1, subunit A"/>
    <property type="match status" value="1"/>
</dbReference>
<dbReference type="AlphaFoldDB" id="A0A8R1DHA0"/>
<dbReference type="PANTHER" id="PTHR45680">
    <property type="entry name" value="NUCLEAR HORMONE RECEPTOR FAMILY"/>
    <property type="match status" value="1"/>
</dbReference>
<feature type="domain" description="Nuclear receptor" evidence="13">
    <location>
        <begin position="1"/>
        <end position="75"/>
    </location>
</feature>
<evidence type="ECO:0000256" key="12">
    <source>
        <dbReference type="SAM" id="MobiDB-lite"/>
    </source>
</evidence>
<dbReference type="GO" id="GO:0003700">
    <property type="term" value="F:DNA-binding transcription factor activity"/>
    <property type="evidence" value="ECO:0007669"/>
    <property type="project" value="InterPro"/>
</dbReference>
<comment type="similarity">
    <text evidence="2 11">Belongs to the nuclear hormone receptor family.</text>
</comment>
<reference evidence="15" key="2">
    <citation type="submission" date="2022-06" db="UniProtKB">
        <authorList>
            <consortium name="EnsemblMetazoa"/>
        </authorList>
    </citation>
    <scope>IDENTIFICATION</scope>
    <source>
        <strain evidence="15">DF5081</strain>
    </source>
</reference>
<dbReference type="SUPFAM" id="SSF57716">
    <property type="entry name" value="Glucocorticoid receptor-like (DNA-binding domain)"/>
    <property type="match status" value="1"/>
</dbReference>
<evidence type="ECO:0000256" key="3">
    <source>
        <dbReference type="ARBA" id="ARBA00022723"/>
    </source>
</evidence>
<name>A0A8R1DHA0_CAEJA</name>
<dbReference type="EnsemblMetazoa" id="CJA02156.1">
    <property type="protein sequence ID" value="CJA02156.1"/>
    <property type="gene ID" value="WBGene00121360"/>
</dbReference>
<dbReference type="PROSITE" id="PS51030">
    <property type="entry name" value="NUCLEAR_REC_DBD_2"/>
    <property type="match status" value="1"/>
</dbReference>
<dbReference type="PROSITE" id="PS00031">
    <property type="entry name" value="NUCLEAR_REC_DBD_1"/>
    <property type="match status" value="1"/>
</dbReference>
<dbReference type="Proteomes" id="UP000005237">
    <property type="component" value="Unassembled WGS sequence"/>
</dbReference>
<dbReference type="CDD" id="cd06157">
    <property type="entry name" value="NR_LBD"/>
    <property type="match status" value="1"/>
</dbReference>
<keyword evidence="5 11" id="KW-0862">Zinc</keyword>
<dbReference type="GO" id="GO:0008270">
    <property type="term" value="F:zinc ion binding"/>
    <property type="evidence" value="ECO:0007669"/>
    <property type="project" value="UniProtKB-KW"/>
</dbReference>
<dbReference type="InterPro" id="IPR035500">
    <property type="entry name" value="NHR-like_dom_sf"/>
</dbReference>
<dbReference type="Pfam" id="PF00104">
    <property type="entry name" value="Hormone_recep"/>
    <property type="match status" value="1"/>
</dbReference>
<evidence type="ECO:0008006" key="17">
    <source>
        <dbReference type="Google" id="ProtNLM"/>
    </source>
</evidence>
<keyword evidence="3 11" id="KW-0479">Metal-binding</keyword>
<dbReference type="GO" id="GO:0005634">
    <property type="term" value="C:nucleus"/>
    <property type="evidence" value="ECO:0007669"/>
    <property type="project" value="UniProtKB-SubCell"/>
</dbReference>
<dbReference type="PRINTS" id="PR00047">
    <property type="entry name" value="STROIDFINGER"/>
</dbReference>
<dbReference type="SMART" id="SM00430">
    <property type="entry name" value="HOLI"/>
    <property type="match status" value="1"/>
</dbReference>
<evidence type="ECO:0000256" key="4">
    <source>
        <dbReference type="ARBA" id="ARBA00022771"/>
    </source>
</evidence>
<keyword evidence="10 11" id="KW-0539">Nucleus</keyword>
<keyword evidence="16" id="KW-1185">Reference proteome</keyword>
<dbReference type="Gene3D" id="1.10.565.10">
    <property type="entry name" value="Retinoid X Receptor"/>
    <property type="match status" value="1"/>
</dbReference>
<reference evidence="16" key="1">
    <citation type="submission" date="2010-08" db="EMBL/GenBank/DDBJ databases">
        <authorList>
            <consortium name="Caenorhabditis japonica Sequencing Consortium"/>
            <person name="Wilson R.K."/>
        </authorList>
    </citation>
    <scope>NUCLEOTIDE SEQUENCE [LARGE SCALE GENOMIC DNA]</scope>
    <source>
        <strain evidence="16">DF5081</strain>
    </source>
</reference>
<evidence type="ECO:0000256" key="7">
    <source>
        <dbReference type="ARBA" id="ARBA00023125"/>
    </source>
</evidence>
<dbReference type="OMA" id="EHIARFC"/>
<comment type="subcellular location">
    <subcellularLocation>
        <location evidence="1 11">Nucleus</location>
    </subcellularLocation>
</comment>
<sequence>MSCLVCETDAHGQHFGIRCCRACAAFFRRTLTMNLRYKCRFDRKCEVSFNKRYSCRCCRYEKCVRVGMRKDNLITSPVSVVQNKSEAEKDSSGCETDSIGHSPHSSLESYNYPLPGYENKKSNGMLPSGHHGGNFVNEVASEAYQPNSDLHQPNFSFHRTVIEEVGRAVMPNAPQHPHQQPQTNVLPSFDYQFTDLLSTDEQNTLALPSSSTHYTNVPQEYNTDPSGNNQNQMFAMAAQQATQDLHVNVQNVLTPSIDAIFSQPADSFCQLPDIPLTLCQQALLAYREHNKQWPDQDKMIENVPLDMENFMRNHYIEIEHIARFCMSIRVFAQLPKDQKWIIFKHFWTRFYELDRCFATCLRLGYNLSDERGLTLNGQIINFGISVVKLENISDMDATQVKNFLKGSMDKFRLIFINPFKKLQPTEYELMYMMMSIMWSVSNLPGITDATRDISEKVELRLAEDLHTYYAEQYDNNNPNYAGRITRLSSIASAVDEITERKREDSQVSKTFNIFKSDFFFSDLTDFPV</sequence>
<evidence type="ECO:0000256" key="9">
    <source>
        <dbReference type="ARBA" id="ARBA00023170"/>
    </source>
</evidence>
<protein>
    <recommendedName>
        <fullName evidence="17">Nuclear receptor domain-containing protein</fullName>
    </recommendedName>
</protein>
<keyword evidence="7 11" id="KW-0238">DNA-binding</keyword>
<evidence type="ECO:0000256" key="10">
    <source>
        <dbReference type="ARBA" id="ARBA00023242"/>
    </source>
</evidence>
<feature type="region of interest" description="Disordered" evidence="12">
    <location>
        <begin position="208"/>
        <end position="227"/>
    </location>
</feature>
<organism evidence="15 16">
    <name type="scientific">Caenorhabditis japonica</name>
    <dbReference type="NCBI Taxonomy" id="281687"/>
    <lineage>
        <taxon>Eukaryota</taxon>
        <taxon>Metazoa</taxon>
        <taxon>Ecdysozoa</taxon>
        <taxon>Nematoda</taxon>
        <taxon>Chromadorea</taxon>
        <taxon>Rhabditida</taxon>
        <taxon>Rhabditina</taxon>
        <taxon>Rhabditomorpha</taxon>
        <taxon>Rhabditoidea</taxon>
        <taxon>Rhabditidae</taxon>
        <taxon>Peloderinae</taxon>
        <taxon>Caenorhabditis</taxon>
    </lineage>
</organism>
<evidence type="ECO:0000259" key="14">
    <source>
        <dbReference type="PROSITE" id="PS51843"/>
    </source>
</evidence>
<accession>A0A8R1DHA0</accession>
<dbReference type="PANTHER" id="PTHR45680:SF23">
    <property type="entry name" value="NUCLEAR HORMONE RECEPTOR FAMILY"/>
    <property type="match status" value="1"/>
</dbReference>
<dbReference type="InterPro" id="IPR001628">
    <property type="entry name" value="Znf_hrmn_rcpt"/>
</dbReference>
<proteinExistence type="inferred from homology"/>
<dbReference type="GO" id="GO:0000978">
    <property type="term" value="F:RNA polymerase II cis-regulatory region sequence-specific DNA binding"/>
    <property type="evidence" value="ECO:0007669"/>
    <property type="project" value="InterPro"/>
</dbReference>